<comment type="subcellular location">
    <subcellularLocation>
        <location evidence="1">Membrane</location>
        <topology evidence="1">Multi-pass membrane protein</topology>
    </subcellularLocation>
</comment>
<dbReference type="GO" id="GO:0140359">
    <property type="term" value="F:ABC-type transporter activity"/>
    <property type="evidence" value="ECO:0007669"/>
    <property type="project" value="InterPro"/>
</dbReference>
<keyword evidence="5 7" id="KW-1133">Transmembrane helix</keyword>
<evidence type="ECO:0000256" key="2">
    <source>
        <dbReference type="ARBA" id="ARBA00005814"/>
    </source>
</evidence>
<name>A0AAV7Y330_9NEOP</name>
<organism evidence="9 10">
    <name type="scientific">Megalurothrips usitatus</name>
    <name type="common">bean blossom thrips</name>
    <dbReference type="NCBI Taxonomy" id="439358"/>
    <lineage>
        <taxon>Eukaryota</taxon>
        <taxon>Metazoa</taxon>
        <taxon>Ecdysozoa</taxon>
        <taxon>Arthropoda</taxon>
        <taxon>Hexapoda</taxon>
        <taxon>Insecta</taxon>
        <taxon>Pterygota</taxon>
        <taxon>Neoptera</taxon>
        <taxon>Paraneoptera</taxon>
        <taxon>Thysanoptera</taxon>
        <taxon>Terebrantia</taxon>
        <taxon>Thripoidea</taxon>
        <taxon>Thripidae</taxon>
        <taxon>Megalurothrips</taxon>
    </lineage>
</organism>
<dbReference type="InterPro" id="IPR013525">
    <property type="entry name" value="ABC2_TM"/>
</dbReference>
<evidence type="ECO:0000256" key="5">
    <source>
        <dbReference type="ARBA" id="ARBA00022989"/>
    </source>
</evidence>
<accession>A0AAV7Y330</accession>
<comment type="caution">
    <text evidence="9">The sequence shown here is derived from an EMBL/GenBank/DDBJ whole genome shotgun (WGS) entry which is preliminary data.</text>
</comment>
<feature type="transmembrane region" description="Helical" evidence="7">
    <location>
        <begin position="647"/>
        <end position="669"/>
    </location>
</feature>
<evidence type="ECO:0000256" key="7">
    <source>
        <dbReference type="SAM" id="Phobius"/>
    </source>
</evidence>
<dbReference type="Pfam" id="PF00005">
    <property type="entry name" value="ABC_tran"/>
    <property type="match status" value="1"/>
</dbReference>
<dbReference type="InterPro" id="IPR027417">
    <property type="entry name" value="P-loop_NTPase"/>
</dbReference>
<evidence type="ECO:0000256" key="1">
    <source>
        <dbReference type="ARBA" id="ARBA00004141"/>
    </source>
</evidence>
<dbReference type="AlphaFoldDB" id="A0AAV7Y330"/>
<protein>
    <recommendedName>
        <fullName evidence="8">ABC transporter domain-containing protein</fullName>
    </recommendedName>
</protein>
<dbReference type="Proteomes" id="UP001075354">
    <property type="component" value="Chromosome 1"/>
</dbReference>
<dbReference type="Pfam" id="PF01061">
    <property type="entry name" value="ABC2_membrane"/>
    <property type="match status" value="1"/>
</dbReference>
<dbReference type="SUPFAM" id="SSF52540">
    <property type="entry name" value="P-loop containing nucleoside triphosphate hydrolases"/>
    <property type="match status" value="1"/>
</dbReference>
<feature type="domain" description="ABC transporter" evidence="8">
    <location>
        <begin position="8"/>
        <end position="257"/>
    </location>
</feature>
<feature type="transmembrane region" description="Helical" evidence="7">
    <location>
        <begin position="522"/>
        <end position="543"/>
    </location>
</feature>
<evidence type="ECO:0000256" key="4">
    <source>
        <dbReference type="ARBA" id="ARBA00022692"/>
    </source>
</evidence>
<dbReference type="GO" id="GO:0016887">
    <property type="term" value="F:ATP hydrolysis activity"/>
    <property type="evidence" value="ECO:0007669"/>
    <property type="project" value="InterPro"/>
</dbReference>
<dbReference type="GO" id="GO:0043190">
    <property type="term" value="C:ATP-binding cassette (ABC) transporter complex"/>
    <property type="evidence" value="ECO:0007669"/>
    <property type="project" value="TreeGrafter"/>
</dbReference>
<evidence type="ECO:0000313" key="9">
    <source>
        <dbReference type="EMBL" id="KAJ1532323.1"/>
    </source>
</evidence>
<dbReference type="Gene3D" id="3.40.50.300">
    <property type="entry name" value="P-loop containing nucleotide triphosphate hydrolases"/>
    <property type="match status" value="1"/>
</dbReference>
<dbReference type="PANTHER" id="PTHR48041">
    <property type="entry name" value="ABC TRANSPORTER G FAMILY MEMBER 28"/>
    <property type="match status" value="1"/>
</dbReference>
<keyword evidence="4 7" id="KW-0812">Transmembrane</keyword>
<evidence type="ECO:0000313" key="10">
    <source>
        <dbReference type="Proteomes" id="UP001075354"/>
    </source>
</evidence>
<feature type="transmembrane region" description="Helical" evidence="7">
    <location>
        <begin position="380"/>
        <end position="398"/>
    </location>
</feature>
<keyword evidence="3" id="KW-0813">Transport</keyword>
<sequence>MVTNEISLELCNVFHTGQVEPGTCLQKLMGSVKTGVILKDVSLEVHGGEVLAILGSKGSGKRALLDVIARREQGPTRGQILLNGVPMSLRLFQQSCAYVSHKCDVLPGLTAEQSLHYAASLTIGSRVSRYMKSSRVKQVLADLALTQVANRTRGQLTASEYRRLAIGLQMVRDPVVLLLDEPTWDLDPLNTYLVVSILSNHARKYGRCVVLTMEKPRSDVFPFLDRVAYLCLGDMVYTGPTRFMLDYFRGIGFPCPELENPLMYYLCLSTVDRRSRDRFIESNHQIAALVDKFKLEGTPFRKSASSGAVLGLGDGGVGLGGTLTLSPVSVSVSGAGSGVGASKVPLSAFGRPSAPRVALALFMRCLASTFNLQAGSIWRLASRLLLLPLYFCVLWLFYHDKRAFQHTFVTSSGLIFNTLAGTYFIAIINTIFTFPAHRNRYYQEAQEGLYTGPLFLLSYFLFSLPFSVLSVVAASRVGFEVSGLTDPWDWLKLGCIIWGCYTLGEQQTVALLVVIKHSFTAAVASTTLCALGLVLSSGVLRSIRGLSEWLLYMTYASQTRYAAAYLHRQLFSHPHFSGLARDPLANCSLAPGTIQTQESLSAASASFGCRYADGWAFLAERFGRENAEDSATLTAFLELDFNMGVTFAFAFGLTVVNCLLYLVPLPAFIKAKFRE</sequence>
<dbReference type="PROSITE" id="PS50893">
    <property type="entry name" value="ABC_TRANSPORTER_2"/>
    <property type="match status" value="1"/>
</dbReference>
<proteinExistence type="inferred from homology"/>
<reference evidence="9" key="1">
    <citation type="submission" date="2022-12" db="EMBL/GenBank/DDBJ databases">
        <title>Chromosome-level genome assembly of the bean flower thrips Megalurothrips usitatus.</title>
        <authorList>
            <person name="Ma L."/>
            <person name="Liu Q."/>
            <person name="Li H."/>
            <person name="Cai W."/>
        </authorList>
    </citation>
    <scope>NUCLEOTIDE SEQUENCE</scope>
    <source>
        <strain evidence="9">Cailab_2022a</strain>
    </source>
</reference>
<evidence type="ECO:0000256" key="6">
    <source>
        <dbReference type="ARBA" id="ARBA00023136"/>
    </source>
</evidence>
<dbReference type="EMBL" id="JAPTSV010000001">
    <property type="protein sequence ID" value="KAJ1532323.1"/>
    <property type="molecule type" value="Genomic_DNA"/>
</dbReference>
<comment type="similarity">
    <text evidence="2">Belongs to the ABC transporter superfamily. ABCG family. Eye pigment precursor importer (TC 3.A.1.204) subfamily.</text>
</comment>
<dbReference type="FunFam" id="3.40.50.300:FF:001473">
    <property type="entry name" value="ATP-binding cassette transporter"/>
    <property type="match status" value="1"/>
</dbReference>
<dbReference type="InterPro" id="IPR050352">
    <property type="entry name" value="ABCG_transporters"/>
</dbReference>
<feature type="transmembrane region" description="Helical" evidence="7">
    <location>
        <begin position="454"/>
        <end position="478"/>
    </location>
</feature>
<evidence type="ECO:0000256" key="3">
    <source>
        <dbReference type="ARBA" id="ARBA00022448"/>
    </source>
</evidence>
<keyword evidence="6 7" id="KW-0472">Membrane</keyword>
<evidence type="ECO:0000259" key="8">
    <source>
        <dbReference type="PROSITE" id="PS50893"/>
    </source>
</evidence>
<gene>
    <name evidence="9" type="ORF">ONE63_000930</name>
</gene>
<feature type="transmembrane region" description="Helical" evidence="7">
    <location>
        <begin position="414"/>
        <end position="434"/>
    </location>
</feature>
<keyword evidence="10" id="KW-1185">Reference proteome</keyword>
<dbReference type="GO" id="GO:0005524">
    <property type="term" value="F:ATP binding"/>
    <property type="evidence" value="ECO:0007669"/>
    <property type="project" value="InterPro"/>
</dbReference>
<dbReference type="PANTHER" id="PTHR48041:SF113">
    <property type="entry name" value="ATP-BINDING CASSETTE SUB-FAMILY G MEMBER 5"/>
    <property type="match status" value="1"/>
</dbReference>
<dbReference type="InterPro" id="IPR003439">
    <property type="entry name" value="ABC_transporter-like_ATP-bd"/>
</dbReference>